<gene>
    <name evidence="9" type="primary">tpm</name>
    <name evidence="10" type="ORF">SAMN05216339_11352</name>
</gene>
<reference evidence="10 11" key="1">
    <citation type="submission" date="2016-10" db="EMBL/GenBank/DDBJ databases">
        <authorList>
            <person name="de Groot N.N."/>
        </authorList>
    </citation>
    <scope>NUCLEOTIDE SEQUENCE [LARGE SCALE GENOMIC DNA]</scope>
    <source>
        <strain evidence="10 11">Nm24</strain>
    </source>
</reference>
<dbReference type="InterPro" id="IPR025835">
    <property type="entry name" value="Thiopurine_S-MeTrfase"/>
</dbReference>
<dbReference type="SUPFAM" id="SSF53335">
    <property type="entry name" value="S-adenosyl-L-methionine-dependent methyltransferases"/>
    <property type="match status" value="1"/>
</dbReference>
<dbReference type="InterPro" id="IPR008854">
    <property type="entry name" value="TPMT"/>
</dbReference>
<dbReference type="GO" id="GO:0010038">
    <property type="term" value="P:response to metal ion"/>
    <property type="evidence" value="ECO:0007669"/>
    <property type="project" value="InterPro"/>
</dbReference>
<accession>A0A1I7J2K6</accession>
<proteinExistence type="inferred from homology"/>
<evidence type="ECO:0000313" key="10">
    <source>
        <dbReference type="EMBL" id="SFU79413.1"/>
    </source>
</evidence>
<sequence>MDANFWHQKWEQGEIGFHRPTVNPLLISHFSALNLVKGSRIFLPLCGKTLDIGWLLANSYRVVGVELSEMAVRQLFIGLGVEPQVTKNSGMQCYHAENIDIFVGDLFHLTAATLGPVDAIYDRAALVALPEAIRSRYTTHLMALTHKAPQLLICFEYDQTLLEGPPFSIGSAEIDRHYAASYELRLLESTEVSGGLKGKCAARENVWLLKNRP</sequence>
<feature type="binding site" evidence="9">
    <location>
        <position position="45"/>
    </location>
    <ligand>
        <name>S-adenosyl-L-methionine</name>
        <dbReference type="ChEBI" id="CHEBI:59789"/>
    </ligand>
</feature>
<dbReference type="PIRSF" id="PIRSF023956">
    <property type="entry name" value="Thiopurine_S-methyltransferase"/>
    <property type="match status" value="1"/>
</dbReference>
<dbReference type="NCBIfam" id="TIGR03840">
    <property type="entry name" value="TMPT_Se_Te"/>
    <property type="match status" value="1"/>
</dbReference>
<keyword evidence="5 9" id="KW-0963">Cytoplasm</keyword>
<name>A0A1I7J2K6_9PROT</name>
<evidence type="ECO:0000256" key="6">
    <source>
        <dbReference type="ARBA" id="ARBA00022603"/>
    </source>
</evidence>
<dbReference type="GO" id="GO:0008119">
    <property type="term" value="F:thiopurine S-methyltransferase activity"/>
    <property type="evidence" value="ECO:0007669"/>
    <property type="project" value="UniProtKB-UniRule"/>
</dbReference>
<evidence type="ECO:0000256" key="7">
    <source>
        <dbReference type="ARBA" id="ARBA00022679"/>
    </source>
</evidence>
<dbReference type="InterPro" id="IPR022474">
    <property type="entry name" value="Thiopur_S-MeTfrase_Se/Te_detox"/>
</dbReference>
<feature type="binding site" evidence="9">
    <location>
        <position position="123"/>
    </location>
    <ligand>
        <name>S-adenosyl-L-methionine</name>
        <dbReference type="ChEBI" id="CHEBI:59789"/>
    </ligand>
</feature>
<dbReference type="AlphaFoldDB" id="A0A1I7J2K6"/>
<dbReference type="GO" id="GO:0005737">
    <property type="term" value="C:cytoplasm"/>
    <property type="evidence" value="ECO:0007669"/>
    <property type="project" value="UniProtKB-SubCell"/>
</dbReference>
<keyword evidence="7 9" id="KW-0808">Transferase</keyword>
<evidence type="ECO:0000256" key="2">
    <source>
        <dbReference type="ARBA" id="ARBA00004496"/>
    </source>
</evidence>
<keyword evidence="6 9" id="KW-0489">Methyltransferase</keyword>
<dbReference type="PANTHER" id="PTHR10259">
    <property type="entry name" value="THIOPURINE S-METHYLTRANSFERASE"/>
    <property type="match status" value="1"/>
</dbReference>
<evidence type="ECO:0000256" key="3">
    <source>
        <dbReference type="ARBA" id="ARBA00008145"/>
    </source>
</evidence>
<evidence type="ECO:0000313" key="11">
    <source>
        <dbReference type="Proteomes" id="UP000183926"/>
    </source>
</evidence>
<evidence type="ECO:0000256" key="4">
    <source>
        <dbReference type="ARBA" id="ARBA00011905"/>
    </source>
</evidence>
<comment type="catalytic activity">
    <reaction evidence="1 9">
        <text>S-adenosyl-L-methionine + a thiopurine = S-adenosyl-L-homocysteine + a thiopurine S-methylether.</text>
        <dbReference type="EC" id="2.1.1.67"/>
    </reaction>
</comment>
<evidence type="ECO:0000256" key="9">
    <source>
        <dbReference type="HAMAP-Rule" id="MF_00812"/>
    </source>
</evidence>
<dbReference type="Gene3D" id="3.40.50.150">
    <property type="entry name" value="Vaccinia Virus protein VP39"/>
    <property type="match status" value="1"/>
</dbReference>
<evidence type="ECO:0000256" key="8">
    <source>
        <dbReference type="ARBA" id="ARBA00022691"/>
    </source>
</evidence>
<evidence type="ECO:0000256" key="1">
    <source>
        <dbReference type="ARBA" id="ARBA00000903"/>
    </source>
</evidence>
<dbReference type="EC" id="2.1.1.67" evidence="4 9"/>
<dbReference type="EMBL" id="FPBL01000013">
    <property type="protein sequence ID" value="SFU79413.1"/>
    <property type="molecule type" value="Genomic_DNA"/>
</dbReference>
<dbReference type="OrthoDB" id="9778208at2"/>
<comment type="subcellular location">
    <subcellularLocation>
        <location evidence="2 9">Cytoplasm</location>
    </subcellularLocation>
</comment>
<dbReference type="NCBIfam" id="NF009732">
    <property type="entry name" value="PRK13255.1"/>
    <property type="match status" value="1"/>
</dbReference>
<dbReference type="InterPro" id="IPR029063">
    <property type="entry name" value="SAM-dependent_MTases_sf"/>
</dbReference>
<dbReference type="Pfam" id="PF05724">
    <property type="entry name" value="TPMT"/>
    <property type="match status" value="1"/>
</dbReference>
<dbReference type="PANTHER" id="PTHR10259:SF11">
    <property type="entry name" value="THIOPURINE S-METHYLTRANSFERASE"/>
    <property type="match status" value="1"/>
</dbReference>
<dbReference type="Proteomes" id="UP000183926">
    <property type="component" value="Unassembled WGS sequence"/>
</dbReference>
<dbReference type="GO" id="GO:0032259">
    <property type="term" value="P:methylation"/>
    <property type="evidence" value="ECO:0007669"/>
    <property type="project" value="UniProtKB-KW"/>
</dbReference>
<keyword evidence="8 9" id="KW-0949">S-adenosyl-L-methionine</keyword>
<evidence type="ECO:0000256" key="5">
    <source>
        <dbReference type="ARBA" id="ARBA00022490"/>
    </source>
</evidence>
<dbReference type="HAMAP" id="MF_00812">
    <property type="entry name" value="Thiopur_methtran"/>
    <property type="match status" value="1"/>
</dbReference>
<comment type="similarity">
    <text evidence="3 9">Belongs to the class I-like SAM-binding methyltransferase superfamily. TPMT family.</text>
</comment>
<dbReference type="PROSITE" id="PS51585">
    <property type="entry name" value="SAM_MT_TPMT"/>
    <property type="match status" value="1"/>
</dbReference>
<dbReference type="FunFam" id="3.40.50.150:FF:000101">
    <property type="entry name" value="Thiopurine S-methyltransferase"/>
    <property type="match status" value="1"/>
</dbReference>
<protein>
    <recommendedName>
        <fullName evidence="4 9">Thiopurine S-methyltransferase</fullName>
        <ecNumber evidence="4 9">2.1.1.67</ecNumber>
    </recommendedName>
    <alternativeName>
        <fullName evidence="9">Thiopurine methyltransferase</fullName>
    </alternativeName>
</protein>
<dbReference type="RefSeq" id="WP_074929388.1">
    <property type="nucleotide sequence ID" value="NZ_FPBL01000013.1"/>
</dbReference>
<feature type="binding site" evidence="9">
    <location>
        <position position="10"/>
    </location>
    <ligand>
        <name>S-adenosyl-L-methionine</name>
        <dbReference type="ChEBI" id="CHEBI:59789"/>
    </ligand>
</feature>
<organism evidence="10 11">
    <name type="scientific">Nitrosomonas eutropha</name>
    <dbReference type="NCBI Taxonomy" id="916"/>
    <lineage>
        <taxon>Bacteria</taxon>
        <taxon>Pseudomonadati</taxon>
        <taxon>Pseudomonadota</taxon>
        <taxon>Betaproteobacteria</taxon>
        <taxon>Nitrosomonadales</taxon>
        <taxon>Nitrosomonadaceae</taxon>
        <taxon>Nitrosomonas</taxon>
    </lineage>
</organism>
<feature type="binding site" evidence="9">
    <location>
        <position position="66"/>
    </location>
    <ligand>
        <name>S-adenosyl-L-methionine</name>
        <dbReference type="ChEBI" id="CHEBI:59789"/>
    </ligand>
</feature>